<proteinExistence type="predicted"/>
<dbReference type="PANTHER" id="PTHR23053">
    <property type="entry name" value="DLEC1 DELETED IN LUNG AND ESOPHAGEAL CANCER 1"/>
    <property type="match status" value="1"/>
</dbReference>
<dbReference type="EMBL" id="GDID01005356">
    <property type="protein sequence ID" value="JAP91250.1"/>
    <property type="molecule type" value="Transcribed_RNA"/>
</dbReference>
<dbReference type="GO" id="GO:0005930">
    <property type="term" value="C:axoneme"/>
    <property type="evidence" value="ECO:0007669"/>
    <property type="project" value="TreeGrafter"/>
</dbReference>
<evidence type="ECO:0000313" key="1">
    <source>
        <dbReference type="EMBL" id="JAP91250.1"/>
    </source>
</evidence>
<gene>
    <name evidence="1" type="ORF">TPC1_17192</name>
</gene>
<feature type="non-terminal residue" evidence="1">
    <location>
        <position position="107"/>
    </location>
</feature>
<dbReference type="GO" id="GO:1904158">
    <property type="term" value="P:axonemal central apparatus assembly"/>
    <property type="evidence" value="ECO:0007669"/>
    <property type="project" value="TreeGrafter"/>
</dbReference>
<feature type="non-terminal residue" evidence="1">
    <location>
        <position position="1"/>
    </location>
</feature>
<name>A0A146K2W5_9EUKA</name>
<dbReference type="AlphaFoldDB" id="A0A146K2W5"/>
<organism evidence="1">
    <name type="scientific">Trepomonas sp. PC1</name>
    <dbReference type="NCBI Taxonomy" id="1076344"/>
    <lineage>
        <taxon>Eukaryota</taxon>
        <taxon>Metamonada</taxon>
        <taxon>Diplomonadida</taxon>
        <taxon>Hexamitidae</taxon>
        <taxon>Hexamitinae</taxon>
        <taxon>Trepomonas</taxon>
    </lineage>
</organism>
<dbReference type="PANTHER" id="PTHR23053:SF0">
    <property type="entry name" value="HYDROCEPHALUS-INDUCING PROTEIN HOMOLOG"/>
    <property type="match status" value="1"/>
</dbReference>
<reference evidence="1" key="1">
    <citation type="submission" date="2015-07" db="EMBL/GenBank/DDBJ databases">
        <title>Adaptation to a free-living lifestyle via gene acquisitions in the diplomonad Trepomonas sp. PC1.</title>
        <authorList>
            <person name="Xu F."/>
            <person name="Jerlstrom-Hultqvist J."/>
            <person name="Kolisko M."/>
            <person name="Simpson A.G.B."/>
            <person name="Roger A.J."/>
            <person name="Svard S.G."/>
            <person name="Andersson J.O."/>
        </authorList>
    </citation>
    <scope>NUCLEOTIDE SEQUENCE</scope>
    <source>
        <strain evidence="1">PC1</strain>
    </source>
</reference>
<accession>A0A146K2W5</accession>
<dbReference type="GO" id="GO:0003341">
    <property type="term" value="P:cilium movement"/>
    <property type="evidence" value="ECO:0007669"/>
    <property type="project" value="TreeGrafter"/>
</dbReference>
<dbReference type="InterPro" id="IPR033305">
    <property type="entry name" value="Hydin-like"/>
</dbReference>
<protein>
    <submittedName>
        <fullName evidence="1">Hydin-like protein</fullName>
    </submittedName>
</protein>
<sequence length="107" mass="12083">KTQAGQGILFRGELKFAVRTGSEGISRISISITGIGYYPQVTLSKNQLSIPPVYPREISDRLSYVELTNASNEAIEVYIKEFDQLHLIEEYLMNILIVQDGKSFSKR</sequence>